<name>A0A183P274_9TREM</name>
<evidence type="ECO:0000313" key="2">
    <source>
        <dbReference type="EMBL" id="VDP44789.1"/>
    </source>
</evidence>
<evidence type="ECO:0000256" key="1">
    <source>
        <dbReference type="SAM" id="MobiDB-lite"/>
    </source>
</evidence>
<feature type="region of interest" description="Disordered" evidence="1">
    <location>
        <begin position="120"/>
        <end position="166"/>
    </location>
</feature>
<dbReference type="Proteomes" id="UP000269396">
    <property type="component" value="Unassembled WGS sequence"/>
</dbReference>
<keyword evidence="3" id="KW-1185">Reference proteome</keyword>
<reference evidence="2 3" key="1">
    <citation type="submission" date="2018-11" db="EMBL/GenBank/DDBJ databases">
        <authorList>
            <consortium name="Pathogen Informatics"/>
        </authorList>
    </citation>
    <scope>NUCLEOTIDE SEQUENCE [LARGE SCALE GENOMIC DNA]</scope>
    <source>
        <strain>Denwood</strain>
        <strain evidence="3">Zambia</strain>
    </source>
</reference>
<dbReference type="AlphaFoldDB" id="A0A183P274"/>
<organism evidence="2 3">
    <name type="scientific">Schistosoma mattheei</name>
    <dbReference type="NCBI Taxonomy" id="31246"/>
    <lineage>
        <taxon>Eukaryota</taxon>
        <taxon>Metazoa</taxon>
        <taxon>Spiralia</taxon>
        <taxon>Lophotrochozoa</taxon>
        <taxon>Platyhelminthes</taxon>
        <taxon>Trematoda</taxon>
        <taxon>Digenea</taxon>
        <taxon>Strigeidida</taxon>
        <taxon>Schistosomatoidea</taxon>
        <taxon>Schistosomatidae</taxon>
        <taxon>Schistosoma</taxon>
    </lineage>
</organism>
<proteinExistence type="predicted"/>
<gene>
    <name evidence="2" type="ORF">SMTD_LOCUS8460</name>
</gene>
<dbReference type="EMBL" id="UZAL01028947">
    <property type="protein sequence ID" value="VDP44789.1"/>
    <property type="molecule type" value="Genomic_DNA"/>
</dbReference>
<evidence type="ECO:0000313" key="3">
    <source>
        <dbReference type="Proteomes" id="UP000269396"/>
    </source>
</evidence>
<dbReference type="STRING" id="31246.A0A183P274"/>
<accession>A0A183P274</accession>
<sequence>MREPGEGLTHSDHHLVVAKMKLKPKKHCTVGEIAVQRFDTAFLRDTNKLNQFKITSNNRFQASQHLLEEEKTTMEDKCKGIKEALTSKRQEVLCYKKHHYKEWISMETLDKIRERKNMKKAINNSQPNKCKESQSTGQIHRSKQASEEEHQNQQVQISKGPSRDSE</sequence>
<protein>
    <submittedName>
        <fullName evidence="2">Uncharacterized protein</fullName>
    </submittedName>
</protein>
<feature type="compositionally biased region" description="Polar residues" evidence="1">
    <location>
        <begin position="122"/>
        <end position="139"/>
    </location>
</feature>